<gene>
    <name evidence="1" type="ORF">CBB_63</name>
</gene>
<dbReference type="Proteomes" id="UP000223891">
    <property type="component" value="Segment"/>
</dbReference>
<evidence type="ECO:0000313" key="1">
    <source>
        <dbReference type="EMBL" id="AMM43628.1"/>
    </source>
</evidence>
<sequence length="202" mass="23718">MVSGVGIYDGPSGINRNKLIYNIWAAMIKRCYSEDYLSRNPSYIGTEVCDEWKYYSNFEEWFKQNYNDGYQLDKDIIAGDMKLYSPATCAFVPSFINTAILTNRISSEYPLGVSYKKHKKFVFAKPYVSQIKKFGKVKSLGMYSTPEEAHRAWQLEKIKYFQELIERFSYLDDKILNGIQRRIFLLEDDIKNNRITKILNKV</sequence>
<evidence type="ECO:0000313" key="2">
    <source>
        <dbReference type="Proteomes" id="UP000223891"/>
    </source>
</evidence>
<keyword evidence="2" id="KW-1185">Reference proteome</keyword>
<proteinExistence type="predicted"/>
<accession>A0A1L2CUD3</accession>
<dbReference type="EMBL" id="KU574722">
    <property type="protein sequence ID" value="AMM43628.1"/>
    <property type="molecule type" value="Genomic_DNA"/>
</dbReference>
<reference evidence="2" key="1">
    <citation type="submission" date="2016-01" db="EMBL/GenBank/DDBJ databases">
        <title>Isolation and Characterization of Enterobacteria phage CBB.</title>
        <authorList>
            <person name="Buttimer C.T.H."/>
            <person name="Hendrix H."/>
            <person name="Alexandre H."/>
            <person name="O'Mahony J."/>
            <person name="Lavigne R."/>
            <person name="Coffey A."/>
        </authorList>
    </citation>
    <scope>NUCLEOTIDE SEQUENCE [LARGE SCALE GENOMIC DNA]</scope>
</reference>
<name>A0A1L2CUD3_9CAUD</name>
<protein>
    <submittedName>
        <fullName evidence="1">Uncharacterized protein</fullName>
    </submittedName>
</protein>
<organism evidence="1 2">
    <name type="scientific">Pectobacterium phage vB_PcaM_CBB</name>
    <dbReference type="NCBI Taxonomy" id="2772511"/>
    <lineage>
        <taxon>Viruses</taxon>
        <taxon>Duplodnaviria</taxon>
        <taxon>Heunggongvirae</taxon>
        <taxon>Uroviricota</taxon>
        <taxon>Caudoviricetes</taxon>
        <taxon>Mimasvirus</taxon>
        <taxon>Mimasvirus CBB</taxon>
    </lineage>
</organism>